<keyword evidence="1" id="KW-1133">Transmembrane helix</keyword>
<sequence>MIKAPRTVQGNLDGSDRRNRLLRRVRSVKRILRNATPPVYAVLIFLGFLINVATGIVVVVVGGILTSVVFTVARGGDAGVTSRRPARQRNRR</sequence>
<reference evidence="2" key="1">
    <citation type="submission" date="2023-05" db="EMBL/GenBank/DDBJ databases">
        <title>Streptantibioticus silvisoli sp. nov., acidotolerant actinomycetes 1 from pine litter.</title>
        <authorList>
            <person name="Swiecimska M."/>
            <person name="Golinska P."/>
            <person name="Sangal V."/>
            <person name="Wachnowicz B."/>
            <person name="Goodfellow M."/>
        </authorList>
    </citation>
    <scope>NUCLEOTIDE SEQUENCE</scope>
    <source>
        <strain evidence="2">SL13</strain>
    </source>
</reference>
<dbReference type="RefSeq" id="WP_271312390.1">
    <property type="nucleotide sequence ID" value="NZ_JABXJJ020000047.1"/>
</dbReference>
<keyword evidence="1" id="KW-0472">Membrane</keyword>
<evidence type="ECO:0000256" key="1">
    <source>
        <dbReference type="SAM" id="Phobius"/>
    </source>
</evidence>
<organism evidence="2">
    <name type="scientific">Streptantibioticus silvisoli</name>
    <dbReference type="NCBI Taxonomy" id="2705255"/>
    <lineage>
        <taxon>Bacteria</taxon>
        <taxon>Bacillati</taxon>
        <taxon>Actinomycetota</taxon>
        <taxon>Actinomycetes</taxon>
        <taxon>Kitasatosporales</taxon>
        <taxon>Streptomycetaceae</taxon>
        <taxon>Streptantibioticus</taxon>
    </lineage>
</organism>
<comment type="caution">
    <text evidence="2">The sequence shown here is derived from an EMBL/GenBank/DDBJ whole genome shotgun (WGS) entry which is preliminary data.</text>
</comment>
<gene>
    <name evidence="2" type="ORF">POF50_030045</name>
</gene>
<protein>
    <submittedName>
        <fullName evidence="2">Uncharacterized protein</fullName>
    </submittedName>
</protein>
<feature type="transmembrane region" description="Helical" evidence="1">
    <location>
        <begin position="39"/>
        <end position="65"/>
    </location>
</feature>
<dbReference type="EMBL" id="JABXJJ020000047">
    <property type="protein sequence ID" value="MDI5973533.1"/>
    <property type="molecule type" value="Genomic_DNA"/>
</dbReference>
<proteinExistence type="predicted"/>
<name>A0AA90H3P7_9ACTN</name>
<evidence type="ECO:0000313" key="2">
    <source>
        <dbReference type="EMBL" id="MDI5973533.1"/>
    </source>
</evidence>
<accession>A0AA90H3P7</accession>
<keyword evidence="1" id="KW-0812">Transmembrane</keyword>
<dbReference type="AlphaFoldDB" id="A0AA90H3P7"/>